<organism evidence="2">
    <name type="scientific">Brassica campestris</name>
    <name type="common">Field mustard</name>
    <dbReference type="NCBI Taxonomy" id="3711"/>
    <lineage>
        <taxon>Eukaryota</taxon>
        <taxon>Viridiplantae</taxon>
        <taxon>Streptophyta</taxon>
        <taxon>Embryophyta</taxon>
        <taxon>Tracheophyta</taxon>
        <taxon>Spermatophyta</taxon>
        <taxon>Magnoliopsida</taxon>
        <taxon>eudicotyledons</taxon>
        <taxon>Gunneridae</taxon>
        <taxon>Pentapetalae</taxon>
        <taxon>rosids</taxon>
        <taxon>malvids</taxon>
        <taxon>Brassicales</taxon>
        <taxon>Brassicaceae</taxon>
        <taxon>Brassiceae</taxon>
        <taxon>Brassica</taxon>
    </lineage>
</organism>
<sequence>MLVKNVYPLMLYVASTKPFHQELNAVQSILLMIVPCAWSLGVHVDTLRFQADSFAIVTVVGSIPIYVIISFGDSELFFGDQRSAYFW</sequence>
<feature type="transmembrane region" description="Helical" evidence="1">
    <location>
        <begin position="25"/>
        <end position="42"/>
    </location>
</feature>
<evidence type="ECO:0000313" key="2">
    <source>
        <dbReference type="EMBL" id="VDC87685.1"/>
    </source>
</evidence>
<name>A0A3P6ADR8_BRACM</name>
<evidence type="ECO:0000256" key="1">
    <source>
        <dbReference type="SAM" id="Phobius"/>
    </source>
</evidence>
<keyword evidence="1" id="KW-1133">Transmembrane helix</keyword>
<proteinExistence type="predicted"/>
<keyword evidence="1" id="KW-0472">Membrane</keyword>
<dbReference type="EMBL" id="LR031573">
    <property type="protein sequence ID" value="VDC87685.1"/>
    <property type="molecule type" value="Genomic_DNA"/>
</dbReference>
<accession>A0A3P6ADR8</accession>
<feature type="transmembrane region" description="Helical" evidence="1">
    <location>
        <begin position="54"/>
        <end position="72"/>
    </location>
</feature>
<gene>
    <name evidence="2" type="ORF">BRAA02T06445Z</name>
</gene>
<protein>
    <submittedName>
        <fullName evidence="2">Uncharacterized protein</fullName>
    </submittedName>
</protein>
<reference evidence="2" key="1">
    <citation type="submission" date="2018-11" db="EMBL/GenBank/DDBJ databases">
        <authorList>
            <consortium name="Genoscope - CEA"/>
            <person name="William W."/>
        </authorList>
    </citation>
    <scope>NUCLEOTIDE SEQUENCE</scope>
</reference>
<dbReference type="AlphaFoldDB" id="A0A3P6ADR8"/>
<keyword evidence="1" id="KW-0812">Transmembrane</keyword>